<gene>
    <name evidence="2" type="ORF">VXC91_44735</name>
</gene>
<dbReference type="RefSeq" id="WP_329513069.1">
    <property type="nucleotide sequence ID" value="NZ_BAAAYZ010000347.1"/>
</dbReference>
<reference evidence="2" key="1">
    <citation type="submission" date="2024-01" db="EMBL/GenBank/DDBJ databases">
        <title>First draft genome sequence data of TA4-1, the type strain of Gram-positive actinobacterium Streptomyces chiangmaiensis.</title>
        <authorList>
            <person name="Yasawong M."/>
            <person name="Nantapong N."/>
        </authorList>
    </citation>
    <scope>NUCLEOTIDE SEQUENCE</scope>
    <source>
        <strain evidence="2">TA4-1</strain>
    </source>
</reference>
<organism evidence="2 3">
    <name type="scientific">Streptomyces chiangmaiensis</name>
    <dbReference type="NCBI Taxonomy" id="766497"/>
    <lineage>
        <taxon>Bacteria</taxon>
        <taxon>Bacillati</taxon>
        <taxon>Actinomycetota</taxon>
        <taxon>Actinomycetes</taxon>
        <taxon>Kitasatosporales</taxon>
        <taxon>Streptomycetaceae</taxon>
        <taxon>Streptomyces</taxon>
    </lineage>
</organism>
<name>A0ABU7FXS2_9ACTN</name>
<dbReference type="EMBL" id="JAYWVC010000484">
    <property type="protein sequence ID" value="MED7828751.1"/>
    <property type="molecule type" value="Genomic_DNA"/>
</dbReference>
<evidence type="ECO:0000256" key="1">
    <source>
        <dbReference type="SAM" id="Coils"/>
    </source>
</evidence>
<feature type="coiled-coil region" evidence="1">
    <location>
        <begin position="12"/>
        <end position="46"/>
    </location>
</feature>
<proteinExistence type="predicted"/>
<evidence type="ECO:0000313" key="3">
    <source>
        <dbReference type="Proteomes" id="UP001333996"/>
    </source>
</evidence>
<dbReference type="Proteomes" id="UP001333996">
    <property type="component" value="Unassembled WGS sequence"/>
</dbReference>
<evidence type="ECO:0000313" key="2">
    <source>
        <dbReference type="EMBL" id="MED7828751.1"/>
    </source>
</evidence>
<keyword evidence="3" id="KW-1185">Reference proteome</keyword>
<comment type="caution">
    <text evidence="2">The sequence shown here is derived from an EMBL/GenBank/DDBJ whole genome shotgun (WGS) entry which is preliminary data.</text>
</comment>
<accession>A0ABU7FXS2</accession>
<protein>
    <submittedName>
        <fullName evidence="2">Uncharacterized protein</fullName>
    </submittedName>
</protein>
<sequence>MTGGDLTLGAVLARLEERERELAAQAEAARERIAELTALLDGFDKAAEEIRITRKTLLELPDPPPPAPSPAKLPDHPAYQQIMAVFAAADAPLRARAVCEAMDLEIVPNNINNVRLKLKRLAERGILVETGQGLFTQPRP</sequence>
<keyword evidence="1" id="KW-0175">Coiled coil</keyword>